<feature type="domain" description="Calsyntenin C-terminal" evidence="12">
    <location>
        <begin position="251"/>
        <end position="407"/>
    </location>
</feature>
<feature type="domain" description="Calsyntenin C-terminal" evidence="12">
    <location>
        <begin position="108"/>
        <end position="248"/>
    </location>
</feature>
<keyword evidence="7 11" id="KW-1133">Transmembrane helix</keyword>
<proteinExistence type="predicted"/>
<keyword evidence="4" id="KW-0677">Repeat</keyword>
<comment type="subcellular location">
    <subcellularLocation>
        <location evidence="1">Membrane</location>
        <topology evidence="1">Single-pass type I membrane protein</topology>
    </subcellularLocation>
</comment>
<dbReference type="Pfam" id="PF19699">
    <property type="entry name" value="CLSTN_C"/>
    <property type="match status" value="2"/>
</dbReference>
<evidence type="ECO:0000313" key="13">
    <source>
        <dbReference type="EMBL" id="MEQ2181896.1"/>
    </source>
</evidence>
<dbReference type="PANTHER" id="PTHR14139:SF4">
    <property type="entry name" value="CALSYNTENIN-1"/>
    <property type="match status" value="1"/>
</dbReference>
<keyword evidence="3" id="KW-0732">Signal</keyword>
<reference evidence="13 14" key="1">
    <citation type="submission" date="2021-06" db="EMBL/GenBank/DDBJ databases">
        <authorList>
            <person name="Palmer J.M."/>
        </authorList>
    </citation>
    <scope>NUCLEOTIDE SEQUENCE [LARGE SCALE GENOMIC DNA]</scope>
    <source>
        <strain evidence="13 14">GA_2019</strain>
        <tissue evidence="13">Muscle</tissue>
    </source>
</reference>
<feature type="region of interest" description="Disordered" evidence="10">
    <location>
        <begin position="419"/>
        <end position="481"/>
    </location>
</feature>
<keyword evidence="5" id="KW-0106">Calcium</keyword>
<dbReference type="EMBL" id="JAHRIO010071226">
    <property type="protein sequence ID" value="MEQ2181896.1"/>
    <property type="molecule type" value="Genomic_DNA"/>
</dbReference>
<keyword evidence="2 11" id="KW-0812">Transmembrane</keyword>
<evidence type="ECO:0000256" key="10">
    <source>
        <dbReference type="SAM" id="MobiDB-lite"/>
    </source>
</evidence>
<dbReference type="PANTHER" id="PTHR14139">
    <property type="entry name" value="CALSYNTENIN"/>
    <property type="match status" value="1"/>
</dbReference>
<evidence type="ECO:0000256" key="3">
    <source>
        <dbReference type="ARBA" id="ARBA00022729"/>
    </source>
</evidence>
<dbReference type="InterPro" id="IPR045588">
    <property type="entry name" value="CLSTN_C"/>
</dbReference>
<evidence type="ECO:0000256" key="4">
    <source>
        <dbReference type="ARBA" id="ARBA00022737"/>
    </source>
</evidence>
<protein>
    <recommendedName>
        <fullName evidence="12">Calsyntenin C-terminal domain-containing protein</fullName>
    </recommendedName>
</protein>
<evidence type="ECO:0000256" key="8">
    <source>
        <dbReference type="ARBA" id="ARBA00023136"/>
    </source>
</evidence>
<accession>A0ABV0PES3</accession>
<evidence type="ECO:0000256" key="11">
    <source>
        <dbReference type="SAM" id="Phobius"/>
    </source>
</evidence>
<evidence type="ECO:0000313" key="14">
    <source>
        <dbReference type="Proteomes" id="UP001476798"/>
    </source>
</evidence>
<evidence type="ECO:0000256" key="2">
    <source>
        <dbReference type="ARBA" id="ARBA00022692"/>
    </source>
</evidence>
<evidence type="ECO:0000256" key="1">
    <source>
        <dbReference type="ARBA" id="ARBA00004479"/>
    </source>
</evidence>
<feature type="non-terminal residue" evidence="13">
    <location>
        <position position="1"/>
    </location>
</feature>
<feature type="compositionally biased region" description="Acidic residues" evidence="10">
    <location>
        <begin position="426"/>
        <end position="462"/>
    </location>
</feature>
<gene>
    <name evidence="13" type="ORF">GOODEAATRI_016358</name>
</gene>
<feature type="transmembrane region" description="Helical" evidence="11">
    <location>
        <begin position="350"/>
        <end position="371"/>
    </location>
</feature>
<evidence type="ECO:0000259" key="12">
    <source>
        <dbReference type="Pfam" id="PF19699"/>
    </source>
</evidence>
<name>A0ABV0PES3_9TELE</name>
<keyword evidence="6" id="KW-0130">Cell adhesion</keyword>
<keyword evidence="14" id="KW-1185">Reference proteome</keyword>
<keyword evidence="8 11" id="KW-0472">Membrane</keyword>
<sequence length="481" mass="53354">ASTGTVELLPAPSSSANWTVGLPTDNGHDSDQVFEFNGTQAIKVPDGLVNTNLKEPFTISVWMRHGPGSHEKETVLCNSDKTGLIIRSGKLENKKVIDCLYTCKEGLDVQLPEEVASAVKVDFNPNQSSLTVEGDDIGAFDKVMQHISYLNSRQFPTPGIRHLRISTTVKCLNEDACVAVPDAEGYVMVLQPEEPKISLSGIDHFARSAAEFESQEGVTLFPELRIVSTITREMEADAESEAAEGTDDDPTGVNTMANYEQVLHLIRYKNWHTEALFDRKFKLVCSELNGRYISNDFKVEVNVIHTASPVEHANNAMVQPNFINPVHHASVDLSGHNLVNAHQASVVPSAATIVIVVCVSFLVFMIILGVFRIRAAHQRSMRDQESGKENEMDWDDSALTITVNPMEQPLFLHPAMQTYEDQHSSEEEEEEEEESEDGEEEDDITSAESESSEDEEGGEPEDQQGTSRQQQLEWDDSTLTY</sequence>
<evidence type="ECO:0000256" key="6">
    <source>
        <dbReference type="ARBA" id="ARBA00022889"/>
    </source>
</evidence>
<evidence type="ECO:0000256" key="5">
    <source>
        <dbReference type="ARBA" id="ARBA00022837"/>
    </source>
</evidence>
<evidence type="ECO:0000256" key="7">
    <source>
        <dbReference type="ARBA" id="ARBA00022989"/>
    </source>
</evidence>
<feature type="compositionally biased region" description="Polar residues" evidence="10">
    <location>
        <begin position="463"/>
        <end position="481"/>
    </location>
</feature>
<keyword evidence="9" id="KW-0325">Glycoprotein</keyword>
<comment type="caution">
    <text evidence="13">The sequence shown here is derived from an EMBL/GenBank/DDBJ whole genome shotgun (WGS) entry which is preliminary data.</text>
</comment>
<dbReference type="Proteomes" id="UP001476798">
    <property type="component" value="Unassembled WGS sequence"/>
</dbReference>
<organism evidence="13 14">
    <name type="scientific">Goodea atripinnis</name>
    <dbReference type="NCBI Taxonomy" id="208336"/>
    <lineage>
        <taxon>Eukaryota</taxon>
        <taxon>Metazoa</taxon>
        <taxon>Chordata</taxon>
        <taxon>Craniata</taxon>
        <taxon>Vertebrata</taxon>
        <taxon>Euteleostomi</taxon>
        <taxon>Actinopterygii</taxon>
        <taxon>Neopterygii</taxon>
        <taxon>Teleostei</taxon>
        <taxon>Neoteleostei</taxon>
        <taxon>Acanthomorphata</taxon>
        <taxon>Ovalentaria</taxon>
        <taxon>Atherinomorphae</taxon>
        <taxon>Cyprinodontiformes</taxon>
        <taxon>Goodeidae</taxon>
        <taxon>Goodea</taxon>
    </lineage>
</organism>
<evidence type="ECO:0000256" key="9">
    <source>
        <dbReference type="ARBA" id="ARBA00023180"/>
    </source>
</evidence>